<name>A0A368QJE1_SETIT</name>
<dbReference type="AlphaFoldDB" id="A0A368QJE1"/>
<reference evidence="1" key="1">
    <citation type="journal article" date="2012" name="Nat. Biotechnol.">
        <title>Reference genome sequence of the model plant Setaria.</title>
        <authorList>
            <person name="Bennetzen J.L."/>
            <person name="Schmutz J."/>
            <person name="Wang H."/>
            <person name="Percifield R."/>
            <person name="Hawkins J."/>
            <person name="Pontaroli A.C."/>
            <person name="Estep M."/>
            <person name="Feng L."/>
            <person name="Vaughn J.N."/>
            <person name="Grimwood J."/>
            <person name="Jenkins J."/>
            <person name="Barry K."/>
            <person name="Lindquist E."/>
            <person name="Hellsten U."/>
            <person name="Deshpande S."/>
            <person name="Wang X."/>
            <person name="Wu X."/>
            <person name="Mitros T."/>
            <person name="Triplett J."/>
            <person name="Yang X."/>
            <person name="Ye C.Y."/>
            <person name="Mauro-Herrera M."/>
            <person name="Wang L."/>
            <person name="Li P."/>
            <person name="Sharma M."/>
            <person name="Sharma R."/>
            <person name="Ronald P.C."/>
            <person name="Panaud O."/>
            <person name="Kellogg E.A."/>
            <person name="Brutnell T.P."/>
            <person name="Doust A.N."/>
            <person name="Tuskan G.A."/>
            <person name="Rokhsar D."/>
            <person name="Devos K.M."/>
        </authorList>
    </citation>
    <scope>NUCLEOTIDE SEQUENCE [LARGE SCALE GENOMIC DNA]</scope>
    <source>
        <strain evidence="1">Yugu1</strain>
    </source>
</reference>
<organism evidence="1">
    <name type="scientific">Setaria italica</name>
    <name type="common">Foxtail millet</name>
    <name type="synonym">Panicum italicum</name>
    <dbReference type="NCBI Taxonomy" id="4555"/>
    <lineage>
        <taxon>Eukaryota</taxon>
        <taxon>Viridiplantae</taxon>
        <taxon>Streptophyta</taxon>
        <taxon>Embryophyta</taxon>
        <taxon>Tracheophyta</taxon>
        <taxon>Spermatophyta</taxon>
        <taxon>Magnoliopsida</taxon>
        <taxon>Liliopsida</taxon>
        <taxon>Poales</taxon>
        <taxon>Poaceae</taxon>
        <taxon>PACMAD clade</taxon>
        <taxon>Panicoideae</taxon>
        <taxon>Panicodae</taxon>
        <taxon>Paniceae</taxon>
        <taxon>Cenchrinae</taxon>
        <taxon>Setaria</taxon>
    </lineage>
</organism>
<accession>A0A368QJE1</accession>
<sequence>MEGAGLQGALLHWILLARKTNTVAGRPKLLLAEATVATTSANSLDESNKVYVIFCEALQCDYFGHGLQNCYCCPDGHSKENCHLTMEDCRATCAVCNPRCPTQPSLQ</sequence>
<protein>
    <recommendedName>
        <fullName evidence="2">Embryo surrounding factor 1 brassicaceae domain-containing protein</fullName>
    </recommendedName>
</protein>
<dbReference type="OrthoDB" id="691434at2759"/>
<dbReference type="EMBL" id="CM003530">
    <property type="protein sequence ID" value="RCV17848.1"/>
    <property type="molecule type" value="Genomic_DNA"/>
</dbReference>
<gene>
    <name evidence="1" type="ORF">SETIT_3G252700v2</name>
</gene>
<proteinExistence type="predicted"/>
<reference evidence="1" key="2">
    <citation type="submission" date="2015-07" db="EMBL/GenBank/DDBJ databases">
        <authorList>
            <person name="Noorani M."/>
        </authorList>
    </citation>
    <scope>NUCLEOTIDE SEQUENCE</scope>
    <source>
        <strain evidence="1">Yugu1</strain>
    </source>
</reference>
<evidence type="ECO:0000313" key="1">
    <source>
        <dbReference type="EMBL" id="RCV17848.1"/>
    </source>
</evidence>
<evidence type="ECO:0008006" key="2">
    <source>
        <dbReference type="Google" id="ProtNLM"/>
    </source>
</evidence>